<feature type="signal peptide" evidence="1">
    <location>
        <begin position="1"/>
        <end position="23"/>
    </location>
</feature>
<protein>
    <submittedName>
        <fullName evidence="2">Uncharacterized protein</fullName>
    </submittedName>
</protein>
<proteinExistence type="predicted"/>
<sequence length="138" mass="15006">MEWNVLFFQSLLILLVASQVTNACACKSIMVNATVVEAEETETTALYARYQMRLESTFATGTPDLAMSNGIFAIMFPLASENCGRPLILNKGYIISGFVDQDGILFSSNCEIIIAMEDVNDNIAAILNGNSGIDCSYI</sequence>
<gene>
    <name evidence="2" type="ORF">ACJMK2_032760</name>
</gene>
<keyword evidence="1" id="KW-0732">Signal</keyword>
<dbReference type="SUPFAM" id="SSF50242">
    <property type="entry name" value="TIMP-like"/>
    <property type="match status" value="1"/>
</dbReference>
<evidence type="ECO:0000256" key="1">
    <source>
        <dbReference type="SAM" id="SignalP"/>
    </source>
</evidence>
<dbReference type="EMBL" id="JBJQND010000004">
    <property type="protein sequence ID" value="KAL3880526.1"/>
    <property type="molecule type" value="Genomic_DNA"/>
</dbReference>
<dbReference type="AlphaFoldDB" id="A0ABD3X4L6"/>
<reference evidence="2 3" key="1">
    <citation type="submission" date="2024-11" db="EMBL/GenBank/DDBJ databases">
        <title>Chromosome-level genome assembly of the freshwater bivalve Anodonta woodiana.</title>
        <authorList>
            <person name="Chen X."/>
        </authorList>
    </citation>
    <scope>NUCLEOTIDE SEQUENCE [LARGE SCALE GENOMIC DNA]</scope>
    <source>
        <strain evidence="2">MN2024</strain>
        <tissue evidence="2">Gills</tissue>
    </source>
</reference>
<organism evidence="2 3">
    <name type="scientific">Sinanodonta woodiana</name>
    <name type="common">Chinese pond mussel</name>
    <name type="synonym">Anodonta woodiana</name>
    <dbReference type="NCBI Taxonomy" id="1069815"/>
    <lineage>
        <taxon>Eukaryota</taxon>
        <taxon>Metazoa</taxon>
        <taxon>Spiralia</taxon>
        <taxon>Lophotrochozoa</taxon>
        <taxon>Mollusca</taxon>
        <taxon>Bivalvia</taxon>
        <taxon>Autobranchia</taxon>
        <taxon>Heteroconchia</taxon>
        <taxon>Palaeoheterodonta</taxon>
        <taxon>Unionida</taxon>
        <taxon>Unionoidea</taxon>
        <taxon>Unionidae</taxon>
        <taxon>Unioninae</taxon>
        <taxon>Sinanodonta</taxon>
    </lineage>
</organism>
<comment type="caution">
    <text evidence="2">The sequence shown here is derived from an EMBL/GenBank/DDBJ whole genome shotgun (WGS) entry which is preliminary data.</text>
</comment>
<evidence type="ECO:0000313" key="2">
    <source>
        <dbReference type="EMBL" id="KAL3880526.1"/>
    </source>
</evidence>
<dbReference type="Gene3D" id="2.40.50.120">
    <property type="match status" value="1"/>
</dbReference>
<feature type="chain" id="PRO_5044816240" evidence="1">
    <location>
        <begin position="24"/>
        <end position="138"/>
    </location>
</feature>
<accession>A0ABD3X4L6</accession>
<evidence type="ECO:0000313" key="3">
    <source>
        <dbReference type="Proteomes" id="UP001634394"/>
    </source>
</evidence>
<keyword evidence="3" id="KW-1185">Reference proteome</keyword>
<dbReference type="Proteomes" id="UP001634394">
    <property type="component" value="Unassembled WGS sequence"/>
</dbReference>
<dbReference type="InterPro" id="IPR008993">
    <property type="entry name" value="TIMP-like_OB-fold"/>
</dbReference>
<name>A0ABD3X4L6_SINWO</name>